<evidence type="ECO:0000256" key="1">
    <source>
        <dbReference type="SAM" id="MobiDB-lite"/>
    </source>
</evidence>
<name>A0A8S9HVM7_BRACR</name>
<comment type="caution">
    <text evidence="2">The sequence shown here is derived from an EMBL/GenBank/DDBJ whole genome shotgun (WGS) entry which is preliminary data.</text>
</comment>
<evidence type="ECO:0000313" key="2">
    <source>
        <dbReference type="EMBL" id="KAF2561993.1"/>
    </source>
</evidence>
<feature type="region of interest" description="Disordered" evidence="1">
    <location>
        <begin position="1"/>
        <end position="26"/>
    </location>
</feature>
<accession>A0A8S9HVM7</accession>
<sequence length="59" mass="6116">MTELMNSDERRGGGGGGVSVGSSPEVSGFVPPVVISVKKRWVCSAPRWAPIVKGEFGLG</sequence>
<dbReference type="EMBL" id="QGKY02001250">
    <property type="protein sequence ID" value="KAF2561993.1"/>
    <property type="molecule type" value="Genomic_DNA"/>
</dbReference>
<gene>
    <name evidence="2" type="ORF">F2Q70_00016889</name>
</gene>
<dbReference type="AlphaFoldDB" id="A0A8S9HVM7"/>
<proteinExistence type="predicted"/>
<reference evidence="2" key="1">
    <citation type="submission" date="2019-12" db="EMBL/GenBank/DDBJ databases">
        <title>Genome sequencing and annotation of Brassica cretica.</title>
        <authorList>
            <person name="Studholme D.J."/>
            <person name="Sarris P.F."/>
        </authorList>
    </citation>
    <scope>NUCLEOTIDE SEQUENCE</scope>
    <source>
        <strain evidence="2">PFS-102/07</strain>
        <tissue evidence="2">Leaf</tissue>
    </source>
</reference>
<protein>
    <submittedName>
        <fullName evidence="2">Uncharacterized protein</fullName>
    </submittedName>
</protein>
<organism evidence="2">
    <name type="scientific">Brassica cretica</name>
    <name type="common">Mustard</name>
    <dbReference type="NCBI Taxonomy" id="69181"/>
    <lineage>
        <taxon>Eukaryota</taxon>
        <taxon>Viridiplantae</taxon>
        <taxon>Streptophyta</taxon>
        <taxon>Embryophyta</taxon>
        <taxon>Tracheophyta</taxon>
        <taxon>Spermatophyta</taxon>
        <taxon>Magnoliopsida</taxon>
        <taxon>eudicotyledons</taxon>
        <taxon>Gunneridae</taxon>
        <taxon>Pentapetalae</taxon>
        <taxon>rosids</taxon>
        <taxon>malvids</taxon>
        <taxon>Brassicales</taxon>
        <taxon>Brassicaceae</taxon>
        <taxon>Brassiceae</taxon>
        <taxon>Brassica</taxon>
    </lineage>
</organism>